<evidence type="ECO:0000313" key="3">
    <source>
        <dbReference type="Proteomes" id="UP000321606"/>
    </source>
</evidence>
<evidence type="ECO:0000256" key="1">
    <source>
        <dbReference type="SAM" id="SignalP"/>
    </source>
</evidence>
<dbReference type="EMBL" id="AP019822">
    <property type="protein sequence ID" value="BBM37059.1"/>
    <property type="molecule type" value="Genomic_DNA"/>
</dbReference>
<dbReference type="KEGG" id="lgo:JCM16774_2011"/>
<evidence type="ECO:0008006" key="4">
    <source>
        <dbReference type="Google" id="ProtNLM"/>
    </source>
</evidence>
<feature type="chain" id="PRO_5021697859" description="Lipoprotein" evidence="1">
    <location>
        <begin position="19"/>
        <end position="137"/>
    </location>
</feature>
<dbReference type="STRING" id="714315.GCA_000516535_02008"/>
<name>A0A510JCL1_9FUSO</name>
<reference evidence="2 3" key="1">
    <citation type="submission" date="2019-07" db="EMBL/GenBank/DDBJ databases">
        <title>Complete Genome Sequence of Leptotrichia goodfellowii Strain JCM 16774.</title>
        <authorList>
            <person name="Watanabe S."/>
            <person name="Cui L."/>
        </authorList>
    </citation>
    <scope>NUCLEOTIDE SEQUENCE [LARGE SCALE GENOMIC DNA]</scope>
    <source>
        <strain evidence="2 3">JCM16774</strain>
    </source>
</reference>
<accession>A0A510JCL1</accession>
<evidence type="ECO:0000313" key="2">
    <source>
        <dbReference type="EMBL" id="BBM37059.1"/>
    </source>
</evidence>
<sequence>MKKLIILIMLVIAVPSLSCEVTINMNTKNVIAFEPYLTIFMFSGRTSSNIVKTDCNIEKRWYIGVNINFNVIRKNNISWSLNNKNGGYFRNGNSEFSAIFNSDPFGNTLFLRKGSPYVTFKGISKVRYTQDKHLMLD</sequence>
<dbReference type="Proteomes" id="UP000321606">
    <property type="component" value="Chromosome"/>
</dbReference>
<dbReference type="AlphaFoldDB" id="A0A510JCL1"/>
<gene>
    <name evidence="2" type="ORF">JCM16774_2011</name>
</gene>
<keyword evidence="1" id="KW-0732">Signal</keyword>
<proteinExistence type="predicted"/>
<feature type="signal peptide" evidence="1">
    <location>
        <begin position="1"/>
        <end position="18"/>
    </location>
</feature>
<protein>
    <recommendedName>
        <fullName evidence="4">Lipoprotein</fullName>
    </recommendedName>
</protein>
<organism evidence="2 3">
    <name type="scientific">Pseudoleptotrichia goodfellowii</name>
    <dbReference type="NCBI Taxonomy" id="157692"/>
    <lineage>
        <taxon>Bacteria</taxon>
        <taxon>Fusobacteriati</taxon>
        <taxon>Fusobacteriota</taxon>
        <taxon>Fusobacteriia</taxon>
        <taxon>Fusobacteriales</taxon>
        <taxon>Leptotrichiaceae</taxon>
        <taxon>Pseudoleptotrichia</taxon>
    </lineage>
</organism>